<proteinExistence type="predicted"/>
<gene>
    <name evidence="1" type="ORF">SapgrDRAFT_0978</name>
</gene>
<name>J0P5J4_9BACT</name>
<accession>J0P5J4</accession>
<dbReference type="HOGENOM" id="CLU_785013_0_0_10"/>
<reference evidence="2" key="1">
    <citation type="journal article" date="2012" name="Stand. Genomic Sci.">
        <title>Permanent draft genome sequence of the gliding predator Saprospira grandis strain Sa g1 (= HR1).</title>
        <authorList>
            <person name="Mavromatis K."/>
            <person name="Chertkov O."/>
            <person name="Lapidus A."/>
            <person name="Nolan M."/>
            <person name="Lucas S."/>
            <person name="Tice H."/>
            <person name="Del Rio T.G."/>
            <person name="Cheng J.F."/>
            <person name="Han C."/>
            <person name="Tapia R."/>
            <person name="Bruce D."/>
            <person name="Goodwin L.A."/>
            <person name="Pitluck S."/>
            <person name="Huntemann M."/>
            <person name="Liolios K."/>
            <person name="Pagani I."/>
            <person name="Ivanova N."/>
            <person name="Mikhailova N."/>
            <person name="Pati A."/>
            <person name="Chen A."/>
            <person name="Palaniappan K."/>
            <person name="Land M."/>
            <person name="Brambilla E.M."/>
            <person name="Rohde M."/>
            <person name="Spring S."/>
            <person name="Goker M."/>
            <person name="Detter J.C."/>
            <person name="Bristow J."/>
            <person name="Eisen J.A."/>
            <person name="Markowitz V."/>
            <person name="Hugenholtz P."/>
            <person name="Kyrpides N.C."/>
            <person name="Klenk H.P."/>
            <person name="Woyke T."/>
        </authorList>
    </citation>
    <scope>NUCLEOTIDE SEQUENCE [LARGE SCALE GENOMIC DNA]</scope>
    <source>
        <strain evidence="2">DSM 2844</strain>
    </source>
</reference>
<dbReference type="Gene3D" id="2.180.10.10">
    <property type="entry name" value="RHS repeat-associated core"/>
    <property type="match status" value="1"/>
</dbReference>
<organism evidence="1 2">
    <name type="scientific">Saprospira grandis DSM 2844</name>
    <dbReference type="NCBI Taxonomy" id="694433"/>
    <lineage>
        <taxon>Bacteria</taxon>
        <taxon>Pseudomonadati</taxon>
        <taxon>Bacteroidota</taxon>
        <taxon>Saprospiria</taxon>
        <taxon>Saprospirales</taxon>
        <taxon>Saprospiraceae</taxon>
        <taxon>Saprospira</taxon>
    </lineage>
</organism>
<evidence type="ECO:0000313" key="1">
    <source>
        <dbReference type="EMBL" id="EJF52707.1"/>
    </source>
</evidence>
<evidence type="ECO:0000313" key="2">
    <source>
        <dbReference type="Proteomes" id="UP000005113"/>
    </source>
</evidence>
<dbReference type="EMBL" id="JH719942">
    <property type="protein sequence ID" value="EJF52707.1"/>
    <property type="molecule type" value="Genomic_DNA"/>
</dbReference>
<dbReference type="AlphaFoldDB" id="J0P5J4"/>
<protein>
    <recommendedName>
        <fullName evidence="3">RHS repeat protein</fullName>
    </recommendedName>
</protein>
<evidence type="ECO:0008006" key="3">
    <source>
        <dbReference type="Google" id="ProtNLM"/>
    </source>
</evidence>
<sequence>MLFCCLGPSLWGQATDSIPQIKEKRILDYRLKDNQRLLQKKTVLEYNIYGNLVQQSFYKGEQLQRAEHFKYDRLGQLVGRLRYDSMQALVWSEDRQLDEQGRKLKVTQTAYQPPGFQQQYTLYSYNSQGQIKQVQTYNTEDQLVSEVNYLYSQLGELLGSNAWDLQEDGSKRSLSILHEYNKKGQIQRSVSILQNGKDRYKEVRNFENCFITEWQRYQNGVLYSHFKHDKEQIREQGPSEIPPPLPFQLSPLEYEESRKDPLQQMDYQPLRSISTKNNDAGLPVKEAIREGEKLVEVRYFFYDEAQRLIRQKTVDKVNEEVKEEELSYTAKGLPLQHRQFLDKKLIQERSYEYIYYPN</sequence>
<dbReference type="Proteomes" id="UP000005113">
    <property type="component" value="Unassembled WGS sequence"/>
</dbReference>